<feature type="compositionally biased region" description="Polar residues" evidence="1">
    <location>
        <begin position="13"/>
        <end position="23"/>
    </location>
</feature>
<reference evidence="3 4" key="1">
    <citation type="submission" date="2016-04" db="EMBL/GenBank/DDBJ databases">
        <title>A degradative enzymes factory behind the ericoid mycorrhizal symbiosis.</title>
        <authorList>
            <consortium name="DOE Joint Genome Institute"/>
            <person name="Martino E."/>
            <person name="Morin E."/>
            <person name="Grelet G."/>
            <person name="Kuo A."/>
            <person name="Kohler A."/>
            <person name="Daghino S."/>
            <person name="Barry K."/>
            <person name="Choi C."/>
            <person name="Cichocki N."/>
            <person name="Clum A."/>
            <person name="Copeland A."/>
            <person name="Hainaut M."/>
            <person name="Haridas S."/>
            <person name="Labutti K."/>
            <person name="Lindquist E."/>
            <person name="Lipzen A."/>
            <person name="Khouja H.-R."/>
            <person name="Murat C."/>
            <person name="Ohm R."/>
            <person name="Olson A."/>
            <person name="Spatafora J."/>
            <person name="Veneault-Fourrey C."/>
            <person name="Henrissat B."/>
            <person name="Grigoriev I."/>
            <person name="Martin F."/>
            <person name="Perotto S."/>
        </authorList>
    </citation>
    <scope>NUCLEOTIDE SEQUENCE [LARGE SCALE GENOMIC DNA]</scope>
    <source>
        <strain evidence="3 4">F</strain>
    </source>
</reference>
<dbReference type="PANTHER" id="PTHR35910">
    <property type="entry name" value="2EXR DOMAIN-CONTAINING PROTEIN"/>
    <property type="match status" value="1"/>
</dbReference>
<evidence type="ECO:0000259" key="2">
    <source>
        <dbReference type="Pfam" id="PF20150"/>
    </source>
</evidence>
<feature type="compositionally biased region" description="Low complexity" evidence="1">
    <location>
        <begin position="1"/>
        <end position="12"/>
    </location>
</feature>
<feature type="region of interest" description="Disordered" evidence="1">
    <location>
        <begin position="1"/>
        <end position="24"/>
    </location>
</feature>
<proteinExistence type="predicted"/>
<evidence type="ECO:0000313" key="3">
    <source>
        <dbReference type="EMBL" id="PMD40951.1"/>
    </source>
</evidence>
<organism evidence="3 4">
    <name type="scientific">Hyaloscypha variabilis (strain UAMH 11265 / GT02V1 / F)</name>
    <name type="common">Meliniomyces variabilis</name>
    <dbReference type="NCBI Taxonomy" id="1149755"/>
    <lineage>
        <taxon>Eukaryota</taxon>
        <taxon>Fungi</taxon>
        <taxon>Dikarya</taxon>
        <taxon>Ascomycota</taxon>
        <taxon>Pezizomycotina</taxon>
        <taxon>Leotiomycetes</taxon>
        <taxon>Helotiales</taxon>
        <taxon>Hyaloscyphaceae</taxon>
        <taxon>Hyaloscypha</taxon>
        <taxon>Hyaloscypha variabilis</taxon>
    </lineage>
</organism>
<gene>
    <name evidence="3" type="ORF">L207DRAFT_625676</name>
</gene>
<feature type="domain" description="2EXR" evidence="2">
    <location>
        <begin position="25"/>
        <end position="120"/>
    </location>
</feature>
<dbReference type="Pfam" id="PF20150">
    <property type="entry name" value="2EXR"/>
    <property type="match status" value="1"/>
</dbReference>
<keyword evidence="4" id="KW-1185">Reference proteome</keyword>
<dbReference type="PANTHER" id="PTHR35910:SF6">
    <property type="entry name" value="2EXR DOMAIN-CONTAINING PROTEIN"/>
    <property type="match status" value="1"/>
</dbReference>
<dbReference type="OrthoDB" id="4737394at2759"/>
<name>A0A2J6RR04_HYAVF</name>
<accession>A0A2J6RR04</accession>
<dbReference type="Proteomes" id="UP000235786">
    <property type="component" value="Unassembled WGS sequence"/>
</dbReference>
<evidence type="ECO:0000256" key="1">
    <source>
        <dbReference type="SAM" id="MobiDB-lite"/>
    </source>
</evidence>
<dbReference type="AlphaFoldDB" id="A0A2J6RR04"/>
<dbReference type="InterPro" id="IPR045518">
    <property type="entry name" value="2EXR"/>
</dbReference>
<sequence length="294" mass="33377">MSSRSISASGSSANQNRSSQPLTKFTKFPNLPAELRLKIWDHALPPRVFEVHCSRHHIGYQFAVESKPKMLAIHAVNAEARREFWRSYKQVTLNRRAAALYQPGDPALVRCFFSPAKDTLYIVEDSEMMRSYYRPSLFFLNPDFLNSVQHLAIQAESFTSKEFNTGPPYNTISHATTSKAKSLDEMLKLFPRIQTLSVVVGDDFSLQPRYLSILAGFTSKPTGELNLMEFTSGRKATEEFYSAEDQVWSWIDFLLGHFPALLNKPEVQVKQAMRGGKLTMIDILGLLEEDSDRA</sequence>
<dbReference type="EMBL" id="KZ613945">
    <property type="protein sequence ID" value="PMD40951.1"/>
    <property type="molecule type" value="Genomic_DNA"/>
</dbReference>
<protein>
    <recommendedName>
        <fullName evidence="2">2EXR domain-containing protein</fullName>
    </recommendedName>
</protein>
<evidence type="ECO:0000313" key="4">
    <source>
        <dbReference type="Proteomes" id="UP000235786"/>
    </source>
</evidence>